<reference evidence="2 3" key="1">
    <citation type="submission" date="2015-11" db="EMBL/GenBank/DDBJ databases">
        <title>Genomic analysis of 38 Legionella species identifies large and diverse effector repertoires.</title>
        <authorList>
            <person name="Burstein D."/>
            <person name="Amaro F."/>
            <person name="Zusman T."/>
            <person name="Lifshitz Z."/>
            <person name="Cohen O."/>
            <person name="Gilbert J.A."/>
            <person name="Pupko T."/>
            <person name="Shuman H.A."/>
            <person name="Segal G."/>
        </authorList>
    </citation>
    <scope>NUCLEOTIDE SEQUENCE [LARGE SCALE GENOMIC DNA]</scope>
    <source>
        <strain evidence="2 3">Mt.St.Helens-4</strain>
    </source>
</reference>
<dbReference type="AlphaFoldDB" id="A0A0W0YK23"/>
<dbReference type="Proteomes" id="UP000054621">
    <property type="component" value="Unassembled WGS sequence"/>
</dbReference>
<dbReference type="eggNOG" id="ENOG5030T9J">
    <property type="taxonomic scope" value="Bacteria"/>
</dbReference>
<keyword evidence="1" id="KW-0472">Membrane</keyword>
<evidence type="ECO:0000313" key="3">
    <source>
        <dbReference type="Proteomes" id="UP000054621"/>
    </source>
</evidence>
<keyword evidence="1" id="KW-1133">Transmembrane helix</keyword>
<name>A0A0W0YK23_9GAMM</name>
<gene>
    <name evidence="2" type="ORF">Lsai_1795</name>
</gene>
<dbReference type="OrthoDB" id="5649212at2"/>
<proteinExistence type="predicted"/>
<dbReference type="RefSeq" id="WP_027270455.1">
    <property type="nucleotide sequence ID" value="NZ_CAAAJE010000007.1"/>
</dbReference>
<accession>A0A0W0YK23</accession>
<keyword evidence="1" id="KW-0812">Transmembrane</keyword>
<comment type="caution">
    <text evidence="2">The sequence shown here is derived from an EMBL/GenBank/DDBJ whole genome shotgun (WGS) entry which is preliminary data.</text>
</comment>
<protein>
    <submittedName>
        <fullName evidence="2">Uncharacterized protein</fullName>
    </submittedName>
</protein>
<evidence type="ECO:0000256" key="1">
    <source>
        <dbReference type="SAM" id="Phobius"/>
    </source>
</evidence>
<dbReference type="EMBL" id="LNYV01000028">
    <property type="protein sequence ID" value="KTD57191.1"/>
    <property type="molecule type" value="Genomic_DNA"/>
</dbReference>
<evidence type="ECO:0000313" key="2">
    <source>
        <dbReference type="EMBL" id="KTD57191.1"/>
    </source>
</evidence>
<feature type="transmembrane region" description="Helical" evidence="1">
    <location>
        <begin position="700"/>
        <end position="723"/>
    </location>
</feature>
<sequence>MPYLVTGNAQQIFHAFGQDWAVAEGKDDIGTIHLDFPRTHFLGSPEDAIKHFDIWNTKALGRYYLQGNMSAGNLHYLLGPNPLMKEEEDPESYSANVVRQHFAYMNDKGESCGLMVMYRKDNPKQWIMGQIKNGHAAPKERELTFLSNFDLAPFISIPDQKEPPNPSAAPNLAVTVSHTDFLNNPLLEQIGANLPSSLLKNIVNAENGEINLRFQRVELMTRKLQVEQEKATLSDPILFSDLNLAGLFADNRALDLIIKYNFANLFPLASTVLHDLLTDPSLLRQEIEAIKLTKDENRNKNLLKMVLVFYKHGMLEKNRHLLNDPLFLQTFGSLMGDEAQIKLIPFLKHQKYSDSLMHQILSEPAYYKAIGMLVDLQPELTQDVPQFFKDPKKLEDLKFIHSLSNDDTKRLCLLFWVYKNLSEDGYQQIITATNRYPLLASTLVALEQTKTKEIDQLQELALNPKQHLRKSILHHFRKELNTLHGVSASLRELPTHDLEAASESLVLLKKSQITDPQSYRVVLDKESKGHALRLLLPQLAKIKNEEYRKVLIEILLVGAKFNVESQDKRVDEIKSPKELKELAIDVHECFKCIIQLQDFRCGKEAIEFAAQKDSEEARRFRHVILCIMEQCKVVDGRLSGSQSHRHMFLQWEAEQKSYRKALYQIAYEGLTNPNANIRPKLQEAEDKILAIVDPEIKSDIYKALIVFANIIITALTLSFANVIKYKTTGNFWFFNQTRSGEELRALDREVFELIAPEKNDEVRPCGIFSPC</sequence>
<organism evidence="2 3">
    <name type="scientific">Legionella sainthelensi</name>
    <dbReference type="NCBI Taxonomy" id="28087"/>
    <lineage>
        <taxon>Bacteria</taxon>
        <taxon>Pseudomonadati</taxon>
        <taxon>Pseudomonadota</taxon>
        <taxon>Gammaproteobacteria</taxon>
        <taxon>Legionellales</taxon>
        <taxon>Legionellaceae</taxon>
        <taxon>Legionella</taxon>
    </lineage>
</organism>
<dbReference type="PATRIC" id="fig|28087.4.peg.1921"/>